<evidence type="ECO:0000313" key="2">
    <source>
        <dbReference type="Proteomes" id="UP000652761"/>
    </source>
</evidence>
<dbReference type="AlphaFoldDB" id="A0A843TI41"/>
<accession>A0A843TI41</accession>
<gene>
    <name evidence="1" type="ORF">Taro_003015</name>
</gene>
<proteinExistence type="predicted"/>
<evidence type="ECO:0000313" key="1">
    <source>
        <dbReference type="EMBL" id="MQL70695.1"/>
    </source>
</evidence>
<name>A0A843TI41_COLES</name>
<comment type="caution">
    <text evidence="1">The sequence shown here is derived from an EMBL/GenBank/DDBJ whole genome shotgun (WGS) entry which is preliminary data.</text>
</comment>
<keyword evidence="2" id="KW-1185">Reference proteome</keyword>
<organism evidence="1 2">
    <name type="scientific">Colocasia esculenta</name>
    <name type="common">Wild taro</name>
    <name type="synonym">Arum esculentum</name>
    <dbReference type="NCBI Taxonomy" id="4460"/>
    <lineage>
        <taxon>Eukaryota</taxon>
        <taxon>Viridiplantae</taxon>
        <taxon>Streptophyta</taxon>
        <taxon>Embryophyta</taxon>
        <taxon>Tracheophyta</taxon>
        <taxon>Spermatophyta</taxon>
        <taxon>Magnoliopsida</taxon>
        <taxon>Liliopsida</taxon>
        <taxon>Araceae</taxon>
        <taxon>Aroideae</taxon>
        <taxon>Colocasieae</taxon>
        <taxon>Colocasia</taxon>
    </lineage>
</organism>
<sequence length="166" mass="19161">MHRAIAIKRVAIDHFEAKPFRIAVSSVSTSSSPIPQANQQQEQRFILLYKLQQQALCAIQLLRKHLPFPLLFIPISSKPQRTNIYCKDGVDTPHTGVDTMFQDLRQKVDTKCRQVDTRWLSQKACLSDDQSRSTRDDIRSTLESLPRRPVLLSGTWCRHWIISGRH</sequence>
<reference evidence="1" key="1">
    <citation type="submission" date="2017-07" db="EMBL/GenBank/DDBJ databases">
        <title>Taro Niue Genome Assembly and Annotation.</title>
        <authorList>
            <person name="Atibalentja N."/>
            <person name="Keating K."/>
            <person name="Fields C.J."/>
        </authorList>
    </citation>
    <scope>NUCLEOTIDE SEQUENCE</scope>
    <source>
        <strain evidence="1">Niue_2</strain>
        <tissue evidence="1">Leaf</tissue>
    </source>
</reference>
<dbReference type="Proteomes" id="UP000652761">
    <property type="component" value="Unassembled WGS sequence"/>
</dbReference>
<protein>
    <submittedName>
        <fullName evidence="1">Uncharacterized protein</fullName>
    </submittedName>
</protein>
<dbReference type="EMBL" id="NMUH01000075">
    <property type="protein sequence ID" value="MQL70695.1"/>
    <property type="molecule type" value="Genomic_DNA"/>
</dbReference>